<comment type="caution">
    <text evidence="11">The sequence shown here is derived from an EMBL/GenBank/DDBJ whole genome shotgun (WGS) entry which is preliminary data.</text>
</comment>
<comment type="similarity">
    <text evidence="3">Belongs to the LOC1 family.</text>
</comment>
<feature type="compositionally biased region" description="Basic and acidic residues" evidence="10">
    <location>
        <begin position="81"/>
        <end position="94"/>
    </location>
</feature>
<accession>A0A3M6WRM0</accession>
<keyword evidence="9" id="KW-0539">Nucleus</keyword>
<dbReference type="GO" id="GO:0003729">
    <property type="term" value="F:mRNA binding"/>
    <property type="evidence" value="ECO:0007669"/>
    <property type="project" value="InterPro"/>
</dbReference>
<dbReference type="GO" id="GO:0005730">
    <property type="term" value="C:nucleolus"/>
    <property type="evidence" value="ECO:0007669"/>
    <property type="project" value="UniProtKB-SubCell"/>
</dbReference>
<feature type="compositionally biased region" description="Basic and acidic residues" evidence="10">
    <location>
        <begin position="171"/>
        <end position="194"/>
    </location>
</feature>
<dbReference type="OrthoDB" id="1743802at2759"/>
<evidence type="ECO:0000256" key="10">
    <source>
        <dbReference type="SAM" id="MobiDB-lite"/>
    </source>
</evidence>
<proteinExistence type="inferred from homology"/>
<feature type="region of interest" description="Disordered" evidence="10">
    <location>
        <begin position="171"/>
        <end position="229"/>
    </location>
</feature>
<dbReference type="PANTHER" id="PTHR28028:SF1">
    <property type="entry name" value="60S RIBOSOMAL SUBUNIT ASSEMBLY_EXPORT PROTEIN LOC1"/>
    <property type="match status" value="1"/>
</dbReference>
<dbReference type="Proteomes" id="UP000281245">
    <property type="component" value="Unassembled WGS sequence"/>
</dbReference>
<feature type="compositionally biased region" description="Basic residues" evidence="10">
    <location>
        <begin position="220"/>
        <end position="229"/>
    </location>
</feature>
<dbReference type="GO" id="GO:0042273">
    <property type="term" value="P:ribosomal large subunit biogenesis"/>
    <property type="evidence" value="ECO:0007669"/>
    <property type="project" value="InterPro"/>
</dbReference>
<keyword evidence="7" id="KW-0509">mRNA transport</keyword>
<evidence type="ECO:0000256" key="5">
    <source>
        <dbReference type="ARBA" id="ARBA00022448"/>
    </source>
</evidence>
<comment type="subunit">
    <text evidence="4">Component of the 66S pre-ribosomal particle.</text>
</comment>
<dbReference type="AlphaFoldDB" id="A0A3M6WRM0"/>
<keyword evidence="6" id="KW-0690">Ribosome biogenesis</keyword>
<evidence type="ECO:0000256" key="7">
    <source>
        <dbReference type="ARBA" id="ARBA00022816"/>
    </source>
</evidence>
<dbReference type="GO" id="GO:0008298">
    <property type="term" value="P:intracellular mRNA localization"/>
    <property type="evidence" value="ECO:0007669"/>
    <property type="project" value="TreeGrafter"/>
</dbReference>
<evidence type="ECO:0000256" key="8">
    <source>
        <dbReference type="ARBA" id="ARBA00023054"/>
    </source>
</evidence>
<protein>
    <recommendedName>
        <fullName evidence="13">60S ribosomal subunit assembly/export protein LOC1</fullName>
    </recommendedName>
</protein>
<feature type="region of interest" description="Disordered" evidence="10">
    <location>
        <begin position="43"/>
        <end position="134"/>
    </location>
</feature>
<organism evidence="11 12">
    <name type="scientific">Hortaea werneckii</name>
    <name type="common">Black yeast</name>
    <name type="synonym">Cladosporium werneckii</name>
    <dbReference type="NCBI Taxonomy" id="91943"/>
    <lineage>
        <taxon>Eukaryota</taxon>
        <taxon>Fungi</taxon>
        <taxon>Dikarya</taxon>
        <taxon>Ascomycota</taxon>
        <taxon>Pezizomycotina</taxon>
        <taxon>Dothideomycetes</taxon>
        <taxon>Dothideomycetidae</taxon>
        <taxon>Mycosphaerellales</taxon>
        <taxon>Teratosphaeriaceae</taxon>
        <taxon>Hortaea</taxon>
    </lineage>
</organism>
<comment type="function">
    <text evidence="1">Required for efficient assembly and nuclear export of the 60S ribosomal subunit.</text>
</comment>
<dbReference type="GO" id="GO:0051028">
    <property type="term" value="P:mRNA transport"/>
    <property type="evidence" value="ECO:0007669"/>
    <property type="project" value="UniProtKB-KW"/>
</dbReference>
<gene>
    <name evidence="11" type="ORF">D0869_06936</name>
</gene>
<evidence type="ECO:0000313" key="12">
    <source>
        <dbReference type="Proteomes" id="UP000281245"/>
    </source>
</evidence>
<comment type="subcellular location">
    <subcellularLocation>
        <location evidence="2">Nucleus</location>
        <location evidence="2">Nucleolus</location>
    </subcellularLocation>
</comment>
<evidence type="ECO:0000313" key="11">
    <source>
        <dbReference type="EMBL" id="RMX81263.1"/>
    </source>
</evidence>
<evidence type="ECO:0000256" key="6">
    <source>
        <dbReference type="ARBA" id="ARBA00022517"/>
    </source>
</evidence>
<evidence type="ECO:0000256" key="3">
    <source>
        <dbReference type="ARBA" id="ARBA00008132"/>
    </source>
</evidence>
<dbReference type="VEuPathDB" id="FungiDB:BTJ68_01834"/>
<keyword evidence="8" id="KW-0175">Coiled coil</keyword>
<evidence type="ECO:0000256" key="9">
    <source>
        <dbReference type="ARBA" id="ARBA00023242"/>
    </source>
</evidence>
<dbReference type="GO" id="GO:0030687">
    <property type="term" value="C:preribosome, large subunit precursor"/>
    <property type="evidence" value="ECO:0007669"/>
    <property type="project" value="TreeGrafter"/>
</dbReference>
<evidence type="ECO:0000256" key="4">
    <source>
        <dbReference type="ARBA" id="ARBA00011339"/>
    </source>
</evidence>
<dbReference type="PANTHER" id="PTHR28028">
    <property type="entry name" value="60S RIBOSOMAL SUBUNIT ASSEMBLY/EXPORT PROTEIN LOC1"/>
    <property type="match status" value="1"/>
</dbReference>
<evidence type="ECO:0008006" key="13">
    <source>
        <dbReference type="Google" id="ProtNLM"/>
    </source>
</evidence>
<dbReference type="InterPro" id="IPR037650">
    <property type="entry name" value="Loc1"/>
</dbReference>
<dbReference type="EMBL" id="QWIJ01000533">
    <property type="protein sequence ID" value="RMX81263.1"/>
    <property type="molecule type" value="Genomic_DNA"/>
</dbReference>
<name>A0A3M6WRM0_HORWE</name>
<feature type="compositionally biased region" description="Basic and acidic residues" evidence="10">
    <location>
        <begin position="204"/>
        <end position="219"/>
    </location>
</feature>
<reference evidence="11 12" key="1">
    <citation type="journal article" date="2018" name="BMC Genomics">
        <title>Genomic evidence for intraspecific hybridization in a clonal and extremely halotolerant yeast.</title>
        <authorList>
            <person name="Gostincar C."/>
            <person name="Stajich J.E."/>
            <person name="Zupancic J."/>
            <person name="Zalar P."/>
            <person name="Gunde-Cimerman N."/>
        </authorList>
    </citation>
    <scope>NUCLEOTIDE SEQUENCE [LARGE SCALE GENOMIC DNA]</scope>
    <source>
        <strain evidence="11 12">EXF-6656</strain>
    </source>
</reference>
<evidence type="ECO:0000256" key="1">
    <source>
        <dbReference type="ARBA" id="ARBA00001977"/>
    </source>
</evidence>
<sequence>MYVAYEGWTLRSCLMTPAAVPLRLKFGISHSLLSEKPATIPYYDKMPTKVKGGSTKGNNKRASKPSTSASTVKTKKAHAQPPKEQKTKSAPSKDTRKKVPPHAKYTEKDLKLPSLNGIKPAGVQKAARAKKGKTFVEDRESMNAIMAMVMAEKEGNIESKMMRARQLEEVREARKAEMEKRSESKKAGLEERKKEIKNKKRRHSENEVKAEMQREERIEKKPKKRVSFG</sequence>
<evidence type="ECO:0000256" key="2">
    <source>
        <dbReference type="ARBA" id="ARBA00004604"/>
    </source>
</evidence>
<keyword evidence="5" id="KW-0813">Transport</keyword>